<name>A0ACD3RKK7_LARCR</name>
<dbReference type="Proteomes" id="UP000793456">
    <property type="component" value="Chromosome IV"/>
</dbReference>
<dbReference type="EMBL" id="CM011677">
    <property type="protein sequence ID" value="TMS19910.1"/>
    <property type="molecule type" value="Genomic_DNA"/>
</dbReference>
<evidence type="ECO:0000313" key="1">
    <source>
        <dbReference type="EMBL" id="TMS19910.1"/>
    </source>
</evidence>
<proteinExistence type="predicted"/>
<accession>A0ACD3RKK7</accession>
<gene>
    <name evidence="1" type="ORF">E3U43_006403</name>
</gene>
<sequence length="232" mass="27083">MWTYGKEQARILLTYKFKGESGFWTHSQKTCNKHHLTTPVIELLRTKNNVAQEQLQKRCYTEAIHPDCALVVQHMMAQEECNQILKEEENNHSTRAGCPTLWDDIRCWYRAEVGQVVNISCVDVSHLFANNQGYIYRNCTKDGWSKLYPSYEEACEFTDYEEPEPVTTYFSNFKQVYTAGYATSLIALISAIFVFTVFRKFHCTRNYIHINLFVSFILRASAVFIKDGVLFY</sequence>
<protein>
    <submittedName>
        <fullName evidence="1">Uncharacterized protein</fullName>
    </submittedName>
</protein>
<reference evidence="1" key="1">
    <citation type="submission" date="2018-11" db="EMBL/GenBank/DDBJ databases">
        <title>The sequence and de novo assembly of Larimichthys crocea genome using PacBio and Hi-C technologies.</title>
        <authorList>
            <person name="Xu P."/>
            <person name="Chen B."/>
            <person name="Zhou Z."/>
            <person name="Ke Q."/>
            <person name="Wu Y."/>
            <person name="Bai H."/>
            <person name="Pu F."/>
        </authorList>
    </citation>
    <scope>NUCLEOTIDE SEQUENCE</scope>
    <source>
        <tissue evidence="1">Muscle</tissue>
    </source>
</reference>
<keyword evidence="2" id="KW-1185">Reference proteome</keyword>
<evidence type="ECO:0000313" key="2">
    <source>
        <dbReference type="Proteomes" id="UP000793456"/>
    </source>
</evidence>
<comment type="caution">
    <text evidence="1">The sequence shown here is derived from an EMBL/GenBank/DDBJ whole genome shotgun (WGS) entry which is preliminary data.</text>
</comment>
<organism evidence="1 2">
    <name type="scientific">Larimichthys crocea</name>
    <name type="common">Large yellow croaker</name>
    <name type="synonym">Pseudosciaena crocea</name>
    <dbReference type="NCBI Taxonomy" id="215358"/>
    <lineage>
        <taxon>Eukaryota</taxon>
        <taxon>Metazoa</taxon>
        <taxon>Chordata</taxon>
        <taxon>Craniata</taxon>
        <taxon>Vertebrata</taxon>
        <taxon>Euteleostomi</taxon>
        <taxon>Actinopterygii</taxon>
        <taxon>Neopterygii</taxon>
        <taxon>Teleostei</taxon>
        <taxon>Neoteleostei</taxon>
        <taxon>Acanthomorphata</taxon>
        <taxon>Eupercaria</taxon>
        <taxon>Sciaenidae</taxon>
        <taxon>Larimichthys</taxon>
    </lineage>
</organism>